<dbReference type="GO" id="GO:0005886">
    <property type="term" value="C:plasma membrane"/>
    <property type="evidence" value="ECO:0007669"/>
    <property type="project" value="UniProtKB-SubCell"/>
</dbReference>
<accession>A0AAE3K4J7</accession>
<reference evidence="3 4" key="1">
    <citation type="journal article" date="2022" name="Syst. Appl. Microbiol.">
        <title>Natronocalculus amylovorans gen. nov., sp. nov., and Natranaeroarchaeum aerophilus sp. nov., dominant culturable amylolytic natronoarchaea from hypersaline soda lakes in southwestern Siberia.</title>
        <authorList>
            <person name="Sorokin D.Y."/>
            <person name="Elcheninov A.G."/>
            <person name="Khizhniak T.V."/>
            <person name="Koenen M."/>
            <person name="Bale N.J."/>
            <person name="Damste J.S.S."/>
            <person name="Kublanov I.V."/>
        </authorList>
    </citation>
    <scope>NUCLEOTIDE SEQUENCE [LARGE SCALE GENOMIC DNA]</scope>
    <source>
        <strain evidence="3 4">AArc-St1-1</strain>
    </source>
</reference>
<evidence type="ECO:0000259" key="2">
    <source>
        <dbReference type="Pfam" id="PF18204"/>
    </source>
</evidence>
<dbReference type="InterPro" id="IPR026371">
    <property type="entry name" value="PGF_CTERM"/>
</dbReference>
<dbReference type="Pfam" id="PF18204">
    <property type="entry name" value="PGF-CTERM"/>
    <property type="match status" value="1"/>
</dbReference>
<evidence type="ECO:0000256" key="1">
    <source>
        <dbReference type="ARBA" id="ARBA00022729"/>
    </source>
</evidence>
<organism evidence="3 4">
    <name type="scientific">Natranaeroarchaeum aerophilus</name>
    <dbReference type="NCBI Taxonomy" id="2917711"/>
    <lineage>
        <taxon>Archaea</taxon>
        <taxon>Methanobacteriati</taxon>
        <taxon>Methanobacteriota</taxon>
        <taxon>Stenosarchaea group</taxon>
        <taxon>Halobacteria</taxon>
        <taxon>Halobacteriales</taxon>
        <taxon>Natronoarchaeaceae</taxon>
        <taxon>Natranaeroarchaeum</taxon>
    </lineage>
</organism>
<evidence type="ECO:0000313" key="4">
    <source>
        <dbReference type="Proteomes" id="UP001202674"/>
    </source>
</evidence>
<keyword evidence="4" id="KW-1185">Reference proteome</keyword>
<dbReference type="NCBIfam" id="TIGR04126">
    <property type="entry name" value="PGF_CTERM"/>
    <property type="match status" value="1"/>
</dbReference>
<evidence type="ECO:0000313" key="3">
    <source>
        <dbReference type="EMBL" id="MCL9813206.1"/>
    </source>
</evidence>
<dbReference type="GO" id="GO:0030115">
    <property type="term" value="C:S-layer"/>
    <property type="evidence" value="ECO:0007669"/>
    <property type="project" value="UniProtKB-SubCell"/>
</dbReference>
<dbReference type="RefSeq" id="WP_250595455.1">
    <property type="nucleotide sequence ID" value="NZ_JAKRVY010000002.1"/>
</dbReference>
<dbReference type="AlphaFoldDB" id="A0AAE3K4J7"/>
<feature type="domain" description="PGF-CTERM archaeal protein-sorting signal" evidence="2">
    <location>
        <begin position="626"/>
        <end position="645"/>
    </location>
</feature>
<sequence length="648" mass="70190">MSETTISLQGNAVTAVLLVAVMLLGTVAAAAPAVASDSSIDAQQIDDNAEPADEIYVDGDGDAVLVYEDDDGDDELTTFDLGMHVSEGLAHTLIEGDIEEDELDESAAGGMSLVLEEDRFFGEGDLQMESPDELEDMTLDVYGEQSSETSEFDADLEMIFEGDDAADDFESFETTGDADVTPDTFATSGDVNAELGTVQGGEFYYDVSVTDTGDGYTLDVTQDEIVSQFQTGMWETEEAAEQTLDAQYGMIAEEFDGTTEITIESYTYTETADGEGDLDISYSVELQNVQDGFADVFAQVLAEDQELDLSQSEADALAQSLVDVEIDTMEFTADQSGSTLNADWTIELSNLEGAVDEMVTLVDSIDAPELEDELDEFQDTVEAQQAADLEQYYEWSATVEQYDAEHDRVDLSLSTDTENWSEYIDELEERDIDGTMGDMTIDLNAEIDDNDVLVADMALEVEQEELVEQALDSMIEAAAEDPMAGPEVDEFLTDLEDSEFEIAAMDVNVDGETVEIEAGAQFGNMEALSDEINDAFGGHEVTEIAGALDDDTMGVHVHVDALVDADADEGDVSALAVADDDTEIYMDGDWDRDFNEMDTAAAQEFLTTQSEEGMDDEGADDDDSLPGFGPLVALFSLIAVALFARNRN</sequence>
<proteinExistence type="predicted"/>
<protein>
    <submittedName>
        <fullName evidence="3">PGF-CTERM sorting domain-containing protein</fullName>
    </submittedName>
</protein>
<dbReference type="Proteomes" id="UP001202674">
    <property type="component" value="Unassembled WGS sequence"/>
</dbReference>
<dbReference type="EMBL" id="JAKRVY010000002">
    <property type="protein sequence ID" value="MCL9813206.1"/>
    <property type="molecule type" value="Genomic_DNA"/>
</dbReference>
<keyword evidence="1" id="KW-0732">Signal</keyword>
<name>A0AAE3K4J7_9EURY</name>
<comment type="caution">
    <text evidence="3">The sequence shown here is derived from an EMBL/GenBank/DDBJ whole genome shotgun (WGS) entry which is preliminary data.</text>
</comment>
<gene>
    <name evidence="3" type="ORF">AArcSt11_06010</name>
</gene>